<accession>A0A323URI1</accession>
<organism evidence="1 2">
    <name type="scientific">Parazoarcus communis SWub3 = DSM 12120</name>
    <dbReference type="NCBI Taxonomy" id="1121029"/>
    <lineage>
        <taxon>Bacteria</taxon>
        <taxon>Pseudomonadati</taxon>
        <taxon>Pseudomonadota</taxon>
        <taxon>Betaproteobacteria</taxon>
        <taxon>Rhodocyclales</taxon>
        <taxon>Zoogloeaceae</taxon>
        <taxon>Parazoarcus</taxon>
    </lineage>
</organism>
<dbReference type="RefSeq" id="WP_110528368.1">
    <property type="nucleotide sequence ID" value="NZ_QKOE01000019.1"/>
</dbReference>
<evidence type="ECO:0000313" key="1">
    <source>
        <dbReference type="EMBL" id="PZA14937.1"/>
    </source>
</evidence>
<dbReference type="OrthoDB" id="6686991at2"/>
<evidence type="ECO:0000313" key="2">
    <source>
        <dbReference type="Proteomes" id="UP000248259"/>
    </source>
</evidence>
<keyword evidence="2" id="KW-1185">Reference proteome</keyword>
<protein>
    <submittedName>
        <fullName evidence="1">Uncharacterized protein</fullName>
    </submittedName>
</protein>
<gene>
    <name evidence="1" type="ORF">DNK49_19015</name>
</gene>
<reference evidence="1 2" key="1">
    <citation type="submission" date="2018-06" db="EMBL/GenBank/DDBJ databases">
        <title>Azoarcus communis strain SWub3 genome.</title>
        <authorList>
            <person name="Zorraquino Salvo V."/>
            <person name="Toubiana D."/>
            <person name="Blumwald E."/>
        </authorList>
    </citation>
    <scope>NUCLEOTIDE SEQUENCE [LARGE SCALE GENOMIC DNA]</scope>
    <source>
        <strain evidence="1 2">SWub3</strain>
    </source>
</reference>
<dbReference type="Proteomes" id="UP000248259">
    <property type="component" value="Unassembled WGS sequence"/>
</dbReference>
<name>A0A323URI1_9RHOO</name>
<comment type="caution">
    <text evidence="1">The sequence shown here is derived from an EMBL/GenBank/DDBJ whole genome shotgun (WGS) entry which is preliminary data.</text>
</comment>
<dbReference type="AlphaFoldDB" id="A0A323URI1"/>
<dbReference type="EMBL" id="QKOE01000019">
    <property type="protein sequence ID" value="PZA14937.1"/>
    <property type="molecule type" value="Genomic_DNA"/>
</dbReference>
<proteinExistence type="predicted"/>
<sequence length="161" mass="17516">MRTKDPKTKSTTEIIFEAVQDLYASEQLVTRETLADVTGIKLGIIDDRLGHLVDIGRVRRVQRGVYVPMEHHAPARAITRTLLPDGGSILEIGDEVLQLTPREARLLGELMAGAGQQYASVRIGLEAEQLASAMAAKMRELERSVRALESSSPLVGLEGAS</sequence>